<keyword evidence="13" id="KW-1185">Reference proteome</keyword>
<dbReference type="InterPro" id="IPR024079">
    <property type="entry name" value="MetalloPept_cat_dom_sf"/>
</dbReference>
<evidence type="ECO:0000256" key="3">
    <source>
        <dbReference type="ARBA" id="ARBA00022723"/>
    </source>
</evidence>
<accession>A0A4Q4ZKY4</accession>
<evidence type="ECO:0000313" key="13">
    <source>
        <dbReference type="Proteomes" id="UP000295198"/>
    </source>
</evidence>
<dbReference type="Pfam" id="PF05572">
    <property type="entry name" value="Peptidase_M43"/>
    <property type="match status" value="1"/>
</dbReference>
<keyword evidence="4 10" id="KW-0732">Signal</keyword>
<feature type="region of interest" description="Disordered" evidence="9">
    <location>
        <begin position="25"/>
        <end position="66"/>
    </location>
</feature>
<dbReference type="AlphaFoldDB" id="A0A4Q4ZKY4"/>
<dbReference type="GO" id="GO:0006508">
    <property type="term" value="P:proteolysis"/>
    <property type="evidence" value="ECO:0007669"/>
    <property type="project" value="UniProtKB-KW"/>
</dbReference>
<gene>
    <name evidence="12" type="ORF">EKO23_04435</name>
</gene>
<dbReference type="EMBL" id="SDKM01000004">
    <property type="protein sequence ID" value="RYP88094.1"/>
    <property type="molecule type" value="Genomic_DNA"/>
</dbReference>
<reference evidence="12 13" key="1">
    <citation type="submission" date="2019-01" db="EMBL/GenBank/DDBJ databases">
        <title>Nocardioides guangzhouensis sp. nov., an actinobacterium isolated from soil.</title>
        <authorList>
            <person name="Fu Y."/>
            <person name="Cai Y."/>
            <person name="Lin Z."/>
            <person name="Chen P."/>
        </authorList>
    </citation>
    <scope>NUCLEOTIDE SEQUENCE [LARGE SCALE GENOMIC DNA]</scope>
    <source>
        <strain evidence="12 13">130</strain>
    </source>
</reference>
<dbReference type="OrthoDB" id="6278496at2"/>
<organism evidence="12 13">
    <name type="scientific">Nocardioides guangzhouensis</name>
    <dbReference type="NCBI Taxonomy" id="2497878"/>
    <lineage>
        <taxon>Bacteria</taxon>
        <taxon>Bacillati</taxon>
        <taxon>Actinomycetota</taxon>
        <taxon>Actinomycetes</taxon>
        <taxon>Propionibacteriales</taxon>
        <taxon>Nocardioidaceae</taxon>
        <taxon>Nocardioides</taxon>
    </lineage>
</organism>
<dbReference type="GO" id="GO:0046872">
    <property type="term" value="F:metal ion binding"/>
    <property type="evidence" value="ECO:0007669"/>
    <property type="project" value="UniProtKB-KW"/>
</dbReference>
<dbReference type="SUPFAM" id="SSF55486">
    <property type="entry name" value="Metalloproteases ('zincins'), catalytic domain"/>
    <property type="match status" value="1"/>
</dbReference>
<dbReference type="Proteomes" id="UP000295198">
    <property type="component" value="Unassembled WGS sequence"/>
</dbReference>
<evidence type="ECO:0000256" key="4">
    <source>
        <dbReference type="ARBA" id="ARBA00022729"/>
    </source>
</evidence>
<dbReference type="InterPro" id="IPR008754">
    <property type="entry name" value="Peptidase_M43"/>
</dbReference>
<evidence type="ECO:0000313" key="12">
    <source>
        <dbReference type="EMBL" id="RYP88094.1"/>
    </source>
</evidence>
<feature type="chain" id="PRO_5020374359" evidence="10">
    <location>
        <begin position="22"/>
        <end position="300"/>
    </location>
</feature>
<evidence type="ECO:0000256" key="1">
    <source>
        <dbReference type="ARBA" id="ARBA00008721"/>
    </source>
</evidence>
<keyword evidence="5" id="KW-0378">Hydrolase</keyword>
<feature type="signal peptide" evidence="10">
    <location>
        <begin position="1"/>
        <end position="21"/>
    </location>
</feature>
<feature type="domain" description="Peptidase M43 pregnancy-associated plasma-A" evidence="11">
    <location>
        <begin position="209"/>
        <end position="291"/>
    </location>
</feature>
<proteinExistence type="inferred from homology"/>
<sequence>MNLITGMVIAVAVAAALPAQGADTAAATRDRGVCDSTSASVQGRGGSDREPVLSETHGDLPASAKGQAESDFAQTIQVYVHVVTDGRTGSLTNRQLADQIAVLNKTFAGGEGGADTGFSFELAGVTRTDNAAWFYAGPSGVNENSMKTALRQGGADALNFYTSTAGPYLGWAYLPDVVTKPGQVHLDGVVIDWESLRGVSTTYAGRYDQGETATHEVGHWLNLEHTFFGGCNSKGDFVDDTPAEKTPTNGCPEGKDTCNAPGFDPIHNYMDYSYDACYTQFTRGQSQRMRDAWLFYRAAG</sequence>
<dbReference type="Gene3D" id="3.40.390.10">
    <property type="entry name" value="Collagenase (Catalytic Domain)"/>
    <property type="match status" value="1"/>
</dbReference>
<keyword evidence="7 12" id="KW-0482">Metalloprotease</keyword>
<evidence type="ECO:0000256" key="5">
    <source>
        <dbReference type="ARBA" id="ARBA00022801"/>
    </source>
</evidence>
<feature type="compositionally biased region" description="Basic and acidic residues" evidence="9">
    <location>
        <begin position="46"/>
        <end position="58"/>
    </location>
</feature>
<protein>
    <submittedName>
        <fullName evidence="12">Zinc metalloprotease</fullName>
    </submittedName>
</protein>
<keyword evidence="6" id="KW-0862">Zinc</keyword>
<dbReference type="GO" id="GO:0008237">
    <property type="term" value="F:metallopeptidase activity"/>
    <property type="evidence" value="ECO:0007669"/>
    <property type="project" value="UniProtKB-KW"/>
</dbReference>
<keyword evidence="8" id="KW-1015">Disulfide bond</keyword>
<comment type="caution">
    <text evidence="12">The sequence shown here is derived from an EMBL/GenBank/DDBJ whole genome shotgun (WGS) entry which is preliminary data.</text>
</comment>
<evidence type="ECO:0000256" key="10">
    <source>
        <dbReference type="SAM" id="SignalP"/>
    </source>
</evidence>
<evidence type="ECO:0000256" key="9">
    <source>
        <dbReference type="SAM" id="MobiDB-lite"/>
    </source>
</evidence>
<evidence type="ECO:0000256" key="2">
    <source>
        <dbReference type="ARBA" id="ARBA00022670"/>
    </source>
</evidence>
<evidence type="ECO:0000256" key="8">
    <source>
        <dbReference type="ARBA" id="ARBA00023157"/>
    </source>
</evidence>
<dbReference type="PANTHER" id="PTHR47466:SF1">
    <property type="entry name" value="METALLOPROTEASE MEP1 (AFU_ORTHOLOGUE AFUA_1G07730)-RELATED"/>
    <property type="match status" value="1"/>
</dbReference>
<keyword evidence="3" id="KW-0479">Metal-binding</keyword>
<dbReference type="CDD" id="cd04275">
    <property type="entry name" value="ZnMc_pappalysin_like"/>
    <property type="match status" value="1"/>
</dbReference>
<evidence type="ECO:0000256" key="6">
    <source>
        <dbReference type="ARBA" id="ARBA00022833"/>
    </source>
</evidence>
<name>A0A4Q4ZKY4_9ACTN</name>
<dbReference type="PANTHER" id="PTHR47466">
    <property type="match status" value="1"/>
</dbReference>
<evidence type="ECO:0000259" key="11">
    <source>
        <dbReference type="Pfam" id="PF05572"/>
    </source>
</evidence>
<evidence type="ECO:0000256" key="7">
    <source>
        <dbReference type="ARBA" id="ARBA00023049"/>
    </source>
</evidence>
<comment type="similarity">
    <text evidence="1">Belongs to the peptidase M43B family.</text>
</comment>
<keyword evidence="2 12" id="KW-0645">Protease</keyword>